<dbReference type="PANTHER" id="PTHR13693:SF100">
    <property type="entry name" value="8-AMINO-7-OXONONANOATE SYNTHASE"/>
    <property type="match status" value="1"/>
</dbReference>
<reference evidence="12 13" key="1">
    <citation type="submission" date="2019-09" db="EMBL/GenBank/DDBJ databases">
        <title>Parvibaculum sedimenti sp. nov., isolated from sediment.</title>
        <authorList>
            <person name="Wang Y."/>
        </authorList>
    </citation>
    <scope>NUCLEOTIDE SEQUENCE [LARGE SCALE GENOMIC DNA]</scope>
    <source>
        <strain evidence="12 13">HXT-9</strain>
    </source>
</reference>
<organism evidence="12 13">
    <name type="scientific">Parvibaculum sedimenti</name>
    <dbReference type="NCBI Taxonomy" id="2608632"/>
    <lineage>
        <taxon>Bacteria</taxon>
        <taxon>Pseudomonadati</taxon>
        <taxon>Pseudomonadota</taxon>
        <taxon>Alphaproteobacteria</taxon>
        <taxon>Hyphomicrobiales</taxon>
        <taxon>Parvibaculaceae</taxon>
        <taxon>Parvibaculum</taxon>
    </lineage>
</organism>
<dbReference type="NCBIfam" id="TIGR00858">
    <property type="entry name" value="bioF"/>
    <property type="match status" value="1"/>
</dbReference>
<evidence type="ECO:0000256" key="5">
    <source>
        <dbReference type="ARBA" id="ARBA00022679"/>
    </source>
</evidence>
<keyword evidence="5 10" id="KW-0808">Transferase</keyword>
<dbReference type="GO" id="GO:0009102">
    <property type="term" value="P:biotin biosynthetic process"/>
    <property type="evidence" value="ECO:0007669"/>
    <property type="project" value="UniProtKB-UniRule"/>
</dbReference>
<protein>
    <recommendedName>
        <fullName evidence="10">8-amino-7-ketopelargonate synthase</fullName>
        <ecNumber evidence="10">2.3.1.47</ecNumber>
    </recommendedName>
</protein>
<dbReference type="InterPro" id="IPR015422">
    <property type="entry name" value="PyrdxlP-dep_Trfase_small"/>
</dbReference>
<evidence type="ECO:0000256" key="3">
    <source>
        <dbReference type="ARBA" id="ARBA00010008"/>
    </source>
</evidence>
<comment type="subunit">
    <text evidence="4 10">Homodimer.</text>
</comment>
<dbReference type="PROSITE" id="PS00599">
    <property type="entry name" value="AA_TRANSFER_CLASS_2"/>
    <property type="match status" value="1"/>
</dbReference>
<evidence type="ECO:0000313" key="12">
    <source>
        <dbReference type="EMBL" id="KAB7742664.1"/>
    </source>
</evidence>
<dbReference type="Gene3D" id="3.90.1150.10">
    <property type="entry name" value="Aspartate Aminotransferase, domain 1"/>
    <property type="match status" value="1"/>
</dbReference>
<keyword evidence="12" id="KW-0012">Acyltransferase</keyword>
<dbReference type="InterPro" id="IPR004723">
    <property type="entry name" value="AONS_Archaea/Proteobacteria"/>
</dbReference>
<feature type="domain" description="Aminotransferase class I/classII large" evidence="11">
    <location>
        <begin position="41"/>
        <end position="374"/>
    </location>
</feature>
<evidence type="ECO:0000256" key="4">
    <source>
        <dbReference type="ARBA" id="ARBA00011738"/>
    </source>
</evidence>
<dbReference type="Proteomes" id="UP000468901">
    <property type="component" value="Unassembled WGS sequence"/>
</dbReference>
<comment type="cofactor">
    <cofactor evidence="1 9 10">
        <name>pyridoxal 5'-phosphate</name>
        <dbReference type="ChEBI" id="CHEBI:597326"/>
    </cofactor>
</comment>
<dbReference type="EC" id="2.3.1.47" evidence="10"/>
<comment type="pathway">
    <text evidence="2 10">Cofactor biosynthesis; biotin biosynthesis.</text>
</comment>
<comment type="catalytic activity">
    <reaction evidence="8 10">
        <text>6-carboxyhexanoyl-[ACP] + L-alanine + H(+) = (8S)-8-amino-7-oxononanoate + holo-[ACP] + CO2</text>
        <dbReference type="Rhea" id="RHEA:42288"/>
        <dbReference type="Rhea" id="RHEA-COMP:9685"/>
        <dbReference type="Rhea" id="RHEA-COMP:9955"/>
        <dbReference type="ChEBI" id="CHEBI:15378"/>
        <dbReference type="ChEBI" id="CHEBI:16526"/>
        <dbReference type="ChEBI" id="CHEBI:57972"/>
        <dbReference type="ChEBI" id="CHEBI:64479"/>
        <dbReference type="ChEBI" id="CHEBI:78846"/>
        <dbReference type="ChEBI" id="CHEBI:149468"/>
        <dbReference type="EC" id="2.3.1.47"/>
    </reaction>
</comment>
<dbReference type="GO" id="GO:0008710">
    <property type="term" value="F:8-amino-7-oxononanoate synthase activity"/>
    <property type="evidence" value="ECO:0007669"/>
    <property type="project" value="UniProtKB-UniRule"/>
</dbReference>
<evidence type="ECO:0000256" key="9">
    <source>
        <dbReference type="PIRSR" id="PIRSR604723-51"/>
    </source>
</evidence>
<feature type="modified residue" description="N6-(pyridoxal phosphate)lysine" evidence="9">
    <location>
        <position position="240"/>
    </location>
</feature>
<proteinExistence type="inferred from homology"/>
<comment type="similarity">
    <text evidence="3 10">Belongs to the class-II pyridoxal-phosphate-dependent aminotransferase family. BioF subfamily.</text>
</comment>
<keyword evidence="6" id="KW-0093">Biotin biosynthesis</keyword>
<dbReference type="UniPathway" id="UPA00078"/>
<evidence type="ECO:0000256" key="2">
    <source>
        <dbReference type="ARBA" id="ARBA00004746"/>
    </source>
</evidence>
<dbReference type="InterPro" id="IPR050087">
    <property type="entry name" value="AON_synthase_class-II"/>
</dbReference>
<dbReference type="InterPro" id="IPR015421">
    <property type="entry name" value="PyrdxlP-dep_Trfase_major"/>
</dbReference>
<dbReference type="RefSeq" id="WP_152214218.1">
    <property type="nucleotide sequence ID" value="NZ_WESC01000001.1"/>
</dbReference>
<dbReference type="EMBL" id="WESC01000001">
    <property type="protein sequence ID" value="KAB7742664.1"/>
    <property type="molecule type" value="Genomic_DNA"/>
</dbReference>
<keyword evidence="13" id="KW-1185">Reference proteome</keyword>
<dbReference type="PANTHER" id="PTHR13693">
    <property type="entry name" value="CLASS II AMINOTRANSFERASE/8-AMINO-7-OXONONANOATE SYNTHASE"/>
    <property type="match status" value="1"/>
</dbReference>
<evidence type="ECO:0000256" key="7">
    <source>
        <dbReference type="ARBA" id="ARBA00022898"/>
    </source>
</evidence>
<name>A0A6N6VRP3_9HYPH</name>
<dbReference type="GO" id="GO:0030170">
    <property type="term" value="F:pyridoxal phosphate binding"/>
    <property type="evidence" value="ECO:0007669"/>
    <property type="project" value="InterPro"/>
</dbReference>
<gene>
    <name evidence="12" type="primary">bioF</name>
    <name evidence="12" type="ORF">F2P47_00580</name>
</gene>
<evidence type="ECO:0000256" key="10">
    <source>
        <dbReference type="RuleBase" id="RU003693"/>
    </source>
</evidence>
<evidence type="ECO:0000259" key="11">
    <source>
        <dbReference type="Pfam" id="PF00155"/>
    </source>
</evidence>
<evidence type="ECO:0000256" key="8">
    <source>
        <dbReference type="ARBA" id="ARBA00047715"/>
    </source>
</evidence>
<dbReference type="InterPro" id="IPR004839">
    <property type="entry name" value="Aminotransferase_I/II_large"/>
</dbReference>
<dbReference type="Gene3D" id="3.40.640.10">
    <property type="entry name" value="Type I PLP-dependent aspartate aminotransferase-like (Major domain)"/>
    <property type="match status" value="1"/>
</dbReference>
<sequence length="388" mass="41351">MSSLDAFAAAKLAEMEARNLRRWLVETDRREEVRATRNGRELISFCCNDYLNLSQNARVKKAAINAIETYGTGSGASRLVTGNHPLFGILEARLAKLKQAEDCVIFGSGYLANLGIVPALVGPGDLILVDELSHSCLLMGTKLSGAEAHIFRHNDLGHLTDLLAAHRGHARHCLILTDGVFSMDGDLAPVHEMAVLAKAHDAWLMTDDAHGIGVVGEGRGSSFVGGVKADVPLQMGTLSKAIGSYGGYLCASKPVVDLIRTRARTLIYSTGLPPASVAAAIAALDVIEENPDYAALPVKKAALFTRALNLPAPESPIVPLVIGEAEATMKASALLEAEGYLVTGIRPPTVPAGTARLRFTFTAEHKDEDILRLAGLVRDRILPKRAAE</sequence>
<evidence type="ECO:0000256" key="6">
    <source>
        <dbReference type="ARBA" id="ARBA00022756"/>
    </source>
</evidence>
<keyword evidence="7 9" id="KW-0663">Pyridoxal phosphate</keyword>
<evidence type="ECO:0000313" key="13">
    <source>
        <dbReference type="Proteomes" id="UP000468901"/>
    </source>
</evidence>
<accession>A0A6N6VRP3</accession>
<dbReference type="AlphaFoldDB" id="A0A6N6VRP3"/>
<dbReference type="InterPro" id="IPR015424">
    <property type="entry name" value="PyrdxlP-dep_Trfase"/>
</dbReference>
<dbReference type="InterPro" id="IPR001917">
    <property type="entry name" value="Aminotrans_II_pyridoxalP_BS"/>
</dbReference>
<comment type="caution">
    <text evidence="12">The sequence shown here is derived from an EMBL/GenBank/DDBJ whole genome shotgun (WGS) entry which is preliminary data.</text>
</comment>
<comment type="function">
    <text evidence="10">Catalyzes the decarboxylative condensation of pimeloyl-[acyl-carrier protein] and L-alanine to produce 8-amino-7-oxononanoate (AON), [acyl-carrier protein], and carbon dioxide.</text>
</comment>
<evidence type="ECO:0000256" key="1">
    <source>
        <dbReference type="ARBA" id="ARBA00001933"/>
    </source>
</evidence>
<dbReference type="SUPFAM" id="SSF53383">
    <property type="entry name" value="PLP-dependent transferases"/>
    <property type="match status" value="1"/>
</dbReference>
<dbReference type="Pfam" id="PF00155">
    <property type="entry name" value="Aminotran_1_2"/>
    <property type="match status" value="1"/>
</dbReference>